<proteinExistence type="inferred from homology"/>
<dbReference type="InterPro" id="IPR006288">
    <property type="entry name" value="TFS"/>
</dbReference>
<name>A0A557SXZ5_9ARCH</name>
<dbReference type="Pfam" id="PF01096">
    <property type="entry name" value="Zn_ribbon_TFIIS"/>
    <property type="match status" value="1"/>
</dbReference>
<keyword evidence="9" id="KW-1185">Reference proteome</keyword>
<evidence type="ECO:0000256" key="4">
    <source>
        <dbReference type="PIRNR" id="PIRNR005586"/>
    </source>
</evidence>
<keyword evidence="4" id="KW-0804">Transcription</keyword>
<accession>A0A557SXZ5</accession>
<dbReference type="GO" id="GO:0003899">
    <property type="term" value="F:DNA-directed RNA polymerase activity"/>
    <property type="evidence" value="ECO:0007669"/>
    <property type="project" value="InterPro"/>
</dbReference>
<evidence type="ECO:0000256" key="6">
    <source>
        <dbReference type="PROSITE-ProRule" id="PRU00472"/>
    </source>
</evidence>
<comment type="caution">
    <text evidence="8">The sequence shown here is derived from an EMBL/GenBank/DDBJ whole genome shotgun (WGS) entry which is preliminary data.</text>
</comment>
<keyword evidence="1 5" id="KW-0479">Metal-binding</keyword>
<gene>
    <name evidence="8" type="primary">rpoM</name>
    <name evidence="8" type="ORF">NARC_30192</name>
</gene>
<dbReference type="EMBL" id="VOAH01000003">
    <property type="protein sequence ID" value="TVP41477.1"/>
    <property type="molecule type" value="Genomic_DNA"/>
</dbReference>
<feature type="binding site" evidence="5">
    <location>
        <position position="78"/>
    </location>
    <ligand>
        <name>Zn(2+)</name>
        <dbReference type="ChEBI" id="CHEBI:29105"/>
        <label>2</label>
    </ligand>
</feature>
<sequence>MKFCPKCDARLRNRQEEKVLTCLKCGHIVASEINSTTNSANVIQTVSNYDYSDDPLKIMDSEKPIEALPTTNMECPKCLNNMAFWWMLQTRSADEATTQFYRCTKCSHTWRNYS</sequence>
<dbReference type="NCBIfam" id="TIGR01384">
    <property type="entry name" value="TFS_arch"/>
    <property type="match status" value="1"/>
</dbReference>
<feature type="binding site" evidence="5">
    <location>
        <position position="75"/>
    </location>
    <ligand>
        <name>Zn(2+)</name>
        <dbReference type="ChEBI" id="CHEBI:29105"/>
        <label>2</label>
    </ligand>
</feature>
<dbReference type="PANTHER" id="PTHR11239:SF12">
    <property type="entry name" value="DNA-DIRECTED RNA POLYMERASE III SUBUNIT RPC10"/>
    <property type="match status" value="1"/>
</dbReference>
<dbReference type="GO" id="GO:0003676">
    <property type="term" value="F:nucleic acid binding"/>
    <property type="evidence" value="ECO:0007669"/>
    <property type="project" value="InterPro"/>
</dbReference>
<comment type="similarity">
    <text evidence="4">Belongs to the archaeal rpoM/eukaryotic RPA12/RPB9/RPC11 RNA polymerase family.</text>
</comment>
<dbReference type="OrthoDB" id="72957at2157"/>
<evidence type="ECO:0000256" key="5">
    <source>
        <dbReference type="PIRSR" id="PIRSR005586-1"/>
    </source>
</evidence>
<dbReference type="InterPro" id="IPR012164">
    <property type="entry name" value="Rpa12/Rpb9/Rpc10/TFS"/>
</dbReference>
<dbReference type="InterPro" id="IPR001222">
    <property type="entry name" value="Znf_TFIIS"/>
</dbReference>
<dbReference type="PROSITE" id="PS51133">
    <property type="entry name" value="ZF_TFIIS_2"/>
    <property type="match status" value="1"/>
</dbReference>
<dbReference type="GO" id="GO:0008270">
    <property type="term" value="F:zinc ion binding"/>
    <property type="evidence" value="ECO:0007669"/>
    <property type="project" value="UniProtKB-KW"/>
</dbReference>
<dbReference type="PANTHER" id="PTHR11239">
    <property type="entry name" value="DNA-DIRECTED RNA POLYMERASE"/>
    <property type="match status" value="1"/>
</dbReference>
<dbReference type="SMART" id="SM00440">
    <property type="entry name" value="ZnF_C2C2"/>
    <property type="match status" value="1"/>
</dbReference>
<dbReference type="GO" id="GO:0006351">
    <property type="term" value="P:DNA-templated transcription"/>
    <property type="evidence" value="ECO:0007669"/>
    <property type="project" value="InterPro"/>
</dbReference>
<evidence type="ECO:0000256" key="1">
    <source>
        <dbReference type="ARBA" id="ARBA00022723"/>
    </source>
</evidence>
<dbReference type="Proteomes" id="UP000315289">
    <property type="component" value="Unassembled WGS sequence"/>
</dbReference>
<protein>
    <submittedName>
        <fullName evidence="8">DNA-directed RNA polymerase subunit M</fullName>
    </submittedName>
</protein>
<evidence type="ECO:0000313" key="8">
    <source>
        <dbReference type="EMBL" id="TVP41477.1"/>
    </source>
</evidence>
<evidence type="ECO:0000259" key="7">
    <source>
        <dbReference type="PROSITE" id="PS51133"/>
    </source>
</evidence>
<evidence type="ECO:0000256" key="3">
    <source>
        <dbReference type="ARBA" id="ARBA00022833"/>
    </source>
</evidence>
<evidence type="ECO:0000256" key="2">
    <source>
        <dbReference type="ARBA" id="ARBA00022771"/>
    </source>
</evidence>
<feature type="domain" description="TFIIS-type" evidence="7">
    <location>
        <begin position="71"/>
        <end position="111"/>
    </location>
</feature>
<dbReference type="GO" id="GO:0006355">
    <property type="term" value="P:regulation of DNA-templated transcription"/>
    <property type="evidence" value="ECO:0007669"/>
    <property type="project" value="InterPro"/>
</dbReference>
<organism evidence="8 9">
    <name type="scientific">Candidatus Nitrosocosmicus arcticus</name>
    <dbReference type="NCBI Taxonomy" id="2035267"/>
    <lineage>
        <taxon>Archaea</taxon>
        <taxon>Nitrososphaerota</taxon>
        <taxon>Nitrososphaeria</taxon>
        <taxon>Nitrososphaerales</taxon>
        <taxon>Nitrososphaeraceae</taxon>
        <taxon>Candidatus Nitrosocosmicus</taxon>
    </lineage>
</organism>
<feature type="binding site" evidence="5">
    <location>
        <position position="106"/>
    </location>
    <ligand>
        <name>Zn(2+)</name>
        <dbReference type="ChEBI" id="CHEBI:29105"/>
        <label>2</label>
    </ligand>
</feature>
<dbReference type="AlphaFoldDB" id="A0A557SXZ5"/>
<dbReference type="Gene3D" id="2.20.25.10">
    <property type="match status" value="1"/>
</dbReference>
<feature type="binding site" evidence="5">
    <location>
        <position position="103"/>
    </location>
    <ligand>
        <name>Zn(2+)</name>
        <dbReference type="ChEBI" id="CHEBI:29105"/>
        <label>2</label>
    </ligand>
</feature>
<dbReference type="RefSeq" id="WP_144728959.1">
    <property type="nucleotide sequence ID" value="NZ_ML675579.1"/>
</dbReference>
<keyword evidence="3 5" id="KW-0862">Zinc</keyword>
<evidence type="ECO:0000313" key="9">
    <source>
        <dbReference type="Proteomes" id="UP000315289"/>
    </source>
</evidence>
<reference evidence="8 9" key="1">
    <citation type="journal article" date="2019" name="Front. Microbiol.">
        <title>Ammonia Oxidation by the Arctic Terrestrial Thaumarchaeote Candidatus Nitrosocosmicus arcticus Is Stimulated by Increasing Temperatures.</title>
        <authorList>
            <person name="Alves R.J.E."/>
            <person name="Kerou M."/>
            <person name="Zappe A."/>
            <person name="Bittner R."/>
            <person name="Abby S.S."/>
            <person name="Schmidt H.A."/>
            <person name="Pfeifer K."/>
            <person name="Schleper C."/>
        </authorList>
    </citation>
    <scope>NUCLEOTIDE SEQUENCE [LARGE SCALE GENOMIC DNA]</scope>
    <source>
        <strain evidence="8 9">Kfb</strain>
    </source>
</reference>
<keyword evidence="8" id="KW-0240">DNA-directed RNA polymerase</keyword>
<feature type="binding site" evidence="5">
    <location>
        <position position="25"/>
    </location>
    <ligand>
        <name>Zn(2+)</name>
        <dbReference type="ChEBI" id="CHEBI:29105"/>
        <label>1</label>
    </ligand>
</feature>
<dbReference type="CDD" id="cd10511">
    <property type="entry name" value="Zn-ribbon_TFS"/>
    <property type="match status" value="1"/>
</dbReference>
<dbReference type="PROSITE" id="PS00466">
    <property type="entry name" value="ZF_TFIIS_1"/>
    <property type="match status" value="1"/>
</dbReference>
<keyword evidence="2 6" id="KW-0863">Zinc-finger</keyword>
<feature type="binding site" evidence="5">
    <location>
        <position position="7"/>
    </location>
    <ligand>
        <name>Zn(2+)</name>
        <dbReference type="ChEBI" id="CHEBI:29105"/>
        <label>1</label>
    </ligand>
</feature>
<dbReference type="SUPFAM" id="SSF57783">
    <property type="entry name" value="Zinc beta-ribbon"/>
    <property type="match status" value="1"/>
</dbReference>
<feature type="binding site" evidence="5">
    <location>
        <position position="4"/>
    </location>
    <ligand>
        <name>Zn(2+)</name>
        <dbReference type="ChEBI" id="CHEBI:29105"/>
        <label>1</label>
    </ligand>
</feature>
<dbReference type="GO" id="GO:0000428">
    <property type="term" value="C:DNA-directed RNA polymerase complex"/>
    <property type="evidence" value="ECO:0007669"/>
    <property type="project" value="UniProtKB-KW"/>
</dbReference>
<dbReference type="PIRSF" id="PIRSF005586">
    <property type="entry name" value="RNApol_RpoM"/>
    <property type="match status" value="1"/>
</dbReference>